<evidence type="ECO:0000313" key="2">
    <source>
        <dbReference type="EMBL" id="KPU43003.1"/>
    </source>
</evidence>
<dbReference type="Pfam" id="PF13468">
    <property type="entry name" value="Glyoxalase_3"/>
    <property type="match status" value="1"/>
</dbReference>
<accession>A0A0P8WXD5</accession>
<reference evidence="2 3" key="1">
    <citation type="submission" date="2015-09" db="EMBL/GenBank/DDBJ databases">
        <title>Genome sequence of Oxobacter pfennigii DSM 3222.</title>
        <authorList>
            <person name="Poehlein A."/>
            <person name="Bengelsdorf F.R."/>
            <person name="Schiel-Bengelsdorf B."/>
            <person name="Duerre P."/>
            <person name="Daniel R."/>
        </authorList>
    </citation>
    <scope>NUCLEOTIDE SEQUENCE [LARGE SCALE GENOMIC DNA]</scope>
    <source>
        <strain evidence="2 3">DSM 3222</strain>
    </source>
</reference>
<dbReference type="STRING" id="36849.OXPF_34340"/>
<dbReference type="RefSeq" id="WP_242854447.1">
    <property type="nucleotide sequence ID" value="NZ_LKET01000045.1"/>
</dbReference>
<keyword evidence="3" id="KW-1185">Reference proteome</keyword>
<gene>
    <name evidence="2" type="ORF">OXPF_34340</name>
</gene>
<evidence type="ECO:0000259" key="1">
    <source>
        <dbReference type="Pfam" id="PF13468"/>
    </source>
</evidence>
<dbReference type="EMBL" id="LKET01000045">
    <property type="protein sequence ID" value="KPU43003.1"/>
    <property type="molecule type" value="Genomic_DNA"/>
</dbReference>
<protein>
    <recommendedName>
        <fullName evidence="1">Glyoxalase-like domain-containing protein</fullName>
    </recommendedName>
</protein>
<feature type="domain" description="Glyoxalase-like" evidence="1">
    <location>
        <begin position="3"/>
        <end position="173"/>
    </location>
</feature>
<dbReference type="InterPro" id="IPR025870">
    <property type="entry name" value="Glyoxalase-like_dom"/>
</dbReference>
<organism evidence="2 3">
    <name type="scientific">Oxobacter pfennigii</name>
    <dbReference type="NCBI Taxonomy" id="36849"/>
    <lineage>
        <taxon>Bacteria</taxon>
        <taxon>Bacillati</taxon>
        <taxon>Bacillota</taxon>
        <taxon>Clostridia</taxon>
        <taxon>Eubacteriales</taxon>
        <taxon>Clostridiaceae</taxon>
        <taxon>Oxobacter</taxon>
    </lineage>
</organism>
<evidence type="ECO:0000313" key="3">
    <source>
        <dbReference type="Proteomes" id="UP000050326"/>
    </source>
</evidence>
<name>A0A0P8WXD5_9CLOT</name>
<sequence>MKLSHIIYKVKELHQGVEEFLAMGFDVEYGKEKNPYNAIIYFSEGPYLEILGSTGMPRTVKQILRIFGQGKFADRLDYWDNHPGGPCGLALENYKTNLDAELTILKKYNQSWFTMPSKRDDTKGRKLRFTCAFPNDIQLPFLMTYFNIDPKPKAFIHPNGAVNISSVSFGTKKEFIPLIKELCDDDRLKLFAGEGVGDIHYKYSGE</sequence>
<dbReference type="InterPro" id="IPR029068">
    <property type="entry name" value="Glyas_Bleomycin-R_OHBP_Dase"/>
</dbReference>
<proteinExistence type="predicted"/>
<dbReference type="AlphaFoldDB" id="A0A0P8WXD5"/>
<dbReference type="Gene3D" id="3.10.180.10">
    <property type="entry name" value="2,3-Dihydroxybiphenyl 1,2-Dioxygenase, domain 1"/>
    <property type="match status" value="1"/>
</dbReference>
<dbReference type="Proteomes" id="UP000050326">
    <property type="component" value="Unassembled WGS sequence"/>
</dbReference>
<comment type="caution">
    <text evidence="2">The sequence shown here is derived from an EMBL/GenBank/DDBJ whole genome shotgun (WGS) entry which is preliminary data.</text>
</comment>
<dbReference type="PATRIC" id="fig|36849.3.peg.3636"/>